<evidence type="ECO:0000313" key="15">
    <source>
        <dbReference type="WBParaSite" id="MCU_001714-RA"/>
    </source>
</evidence>
<evidence type="ECO:0000256" key="9">
    <source>
        <dbReference type="ARBA" id="ARBA00023180"/>
    </source>
</evidence>
<keyword evidence="7 12" id="KW-0472">Membrane</keyword>
<proteinExistence type="inferred from homology"/>
<dbReference type="Pfam" id="PF01094">
    <property type="entry name" value="ANF_receptor"/>
    <property type="match status" value="1"/>
</dbReference>
<name>A0A5K3EMZ2_MESCO</name>
<dbReference type="Gene3D" id="3.40.50.2300">
    <property type="match status" value="2"/>
</dbReference>
<dbReference type="InterPro" id="IPR038550">
    <property type="entry name" value="GPCR_3_9-Cys_sf"/>
</dbReference>
<accession>A0A5K3EMZ2</accession>
<evidence type="ECO:0000256" key="3">
    <source>
        <dbReference type="ARBA" id="ARBA00022475"/>
    </source>
</evidence>
<feature type="transmembrane region" description="Helical" evidence="12">
    <location>
        <begin position="812"/>
        <end position="833"/>
    </location>
</feature>
<dbReference type="Pfam" id="PF00003">
    <property type="entry name" value="7tm_3"/>
    <property type="match status" value="1"/>
</dbReference>
<keyword evidence="9" id="KW-0325">Glycoprotein</keyword>
<feature type="transmembrane region" description="Helical" evidence="12">
    <location>
        <begin position="732"/>
        <end position="754"/>
    </location>
</feature>
<evidence type="ECO:0000256" key="11">
    <source>
        <dbReference type="SAM" id="MobiDB-lite"/>
    </source>
</evidence>
<evidence type="ECO:0000256" key="6">
    <source>
        <dbReference type="ARBA" id="ARBA00023040"/>
    </source>
</evidence>
<sequence>MPWLIGEYPWLWIVLFVAVSELQIAPHGALYQKLKVRIQGDIMIGALFPIHEQPTVKTAFSRKCGSVREQYGIHRLESLIRTIHEINRNPKILPGIQLGIDARDTCWYEPIALEQCMDFIRTAFAYREYEDCMKSTNGSSKMCLPPGVSSSSNMEIPIAALIGPGSSEMTKQVQQVLQLFSIPQIGYSATAADLSNVAEYRYFLRVVPSDSLQVEVITTLLRKFNWTYVTLINSMGIYGDRGISGLKERMDKYGICSEIERSIDNKETEEAFVDLAMEIFQPDRKAKVVVCFCQGETMAGIFKAMKTLGLEGRGYMFIGTDGWSDRLDVLGPVVNAKTEERAYSRLALGSFSIKLHSPKVEGFDEYFTSLTPDTHHNVNPWFTEFWEQKFDCTIRNTGDGKRKQCTGQESLKNLPFQQDNKLSLLNLAIYVVALALHRVQEIVCGVGRPGVCAGLLPVNGSFLRQELLKVNFTDRNGDTIYFDENGDPPASYDILNYQQTVNARGEEVFEYVQIARWKHGRMEFVDEDKIQWQVIEAATPNSTIVGPVKSYCSEPCGPWEEKIVKDKSKSCCWICRPCKPNERKTKSERCEPCGLGFKPSENKTDCVPIEPEFIRWTNPGPLAAIVFAAIGALMAIIILVVFIVHRNTAVVKASTRELMWVILVAMLVAHFSVLIVFFRPSPLTCALHRSLPSIAFAIIYAALVTKTNRIARILEGSKRILLKKQRFLSTTAQLVITLALTTIEIIVVATMLVIEPPNTRLKFSEDLTQATMLCDTTKSGNVIPLAFPIFLIAMCTIYAIKTRNLPQNFNEAKFIGFTMYTTCVLWLAFLPVYLSGYETEVTLTISISISASIALVILFIPKTYIILCRPEKNSRMSFITAKDIRCHIGVLQTNVDTGKKKSHKKGPYLGFRKSSIFTEIVEMSSDKKISQVSRETTKSSLKPTKNGYQKRSLRNSVDNSGESDDSAASMQVALDEKALRRSFLRREKHAPTGSPPKNEPSKIEKREESCQTDWSLPAVCSLALAEPEEFPTDFDTD</sequence>
<feature type="transmembrane region" description="Helical" evidence="12">
    <location>
        <begin position="782"/>
        <end position="800"/>
    </location>
</feature>
<dbReference type="InterPro" id="IPR017979">
    <property type="entry name" value="GPCR_3_CS"/>
</dbReference>
<dbReference type="InterPro" id="IPR028082">
    <property type="entry name" value="Peripla_BP_I"/>
</dbReference>
<feature type="domain" description="G-protein coupled receptors family 3 profile" evidence="14">
    <location>
        <begin position="620"/>
        <end position="882"/>
    </location>
</feature>
<dbReference type="PRINTS" id="PR00593">
    <property type="entry name" value="MTABOTROPICR"/>
</dbReference>
<dbReference type="Gene3D" id="2.10.50.30">
    <property type="entry name" value="GPCR, family 3, nine cysteines domain"/>
    <property type="match status" value="1"/>
</dbReference>
<feature type="compositionally biased region" description="Polar residues" evidence="11">
    <location>
        <begin position="930"/>
        <end position="960"/>
    </location>
</feature>
<dbReference type="PANTHER" id="PTHR24060">
    <property type="entry name" value="METABOTROPIC GLUTAMATE RECEPTOR"/>
    <property type="match status" value="1"/>
</dbReference>
<feature type="signal peptide" evidence="13">
    <location>
        <begin position="1"/>
        <end position="22"/>
    </location>
</feature>
<evidence type="ECO:0000256" key="8">
    <source>
        <dbReference type="ARBA" id="ARBA00023170"/>
    </source>
</evidence>
<comment type="similarity">
    <text evidence="2">Belongs to the G-protein coupled receptor 3 family.</text>
</comment>
<evidence type="ECO:0000256" key="12">
    <source>
        <dbReference type="SAM" id="Phobius"/>
    </source>
</evidence>
<evidence type="ECO:0000256" key="5">
    <source>
        <dbReference type="ARBA" id="ARBA00022989"/>
    </source>
</evidence>
<feature type="transmembrane region" description="Helical" evidence="12">
    <location>
        <begin position="690"/>
        <end position="711"/>
    </location>
</feature>
<dbReference type="InterPro" id="IPR017978">
    <property type="entry name" value="GPCR_3_C"/>
</dbReference>
<feature type="chain" id="PRO_5024385957" evidence="13">
    <location>
        <begin position="23"/>
        <end position="1037"/>
    </location>
</feature>
<dbReference type="InterPro" id="IPR000337">
    <property type="entry name" value="GPCR_3"/>
</dbReference>
<keyword evidence="10" id="KW-0807">Transducer</keyword>
<feature type="compositionally biased region" description="Basic and acidic residues" evidence="11">
    <location>
        <begin position="999"/>
        <end position="1009"/>
    </location>
</feature>
<dbReference type="GO" id="GO:0005886">
    <property type="term" value="C:plasma membrane"/>
    <property type="evidence" value="ECO:0007669"/>
    <property type="project" value="UniProtKB-SubCell"/>
</dbReference>
<dbReference type="GO" id="GO:0004930">
    <property type="term" value="F:G protein-coupled receptor activity"/>
    <property type="evidence" value="ECO:0007669"/>
    <property type="project" value="UniProtKB-KW"/>
</dbReference>
<dbReference type="SUPFAM" id="SSF53822">
    <property type="entry name" value="Periplasmic binding protein-like I"/>
    <property type="match status" value="1"/>
</dbReference>
<feature type="transmembrane region" description="Helical" evidence="12">
    <location>
        <begin position="657"/>
        <end position="678"/>
    </location>
</feature>
<evidence type="ECO:0000256" key="2">
    <source>
        <dbReference type="ARBA" id="ARBA00007242"/>
    </source>
</evidence>
<dbReference type="PROSITE" id="PS50259">
    <property type="entry name" value="G_PROTEIN_RECEP_F3_4"/>
    <property type="match status" value="1"/>
</dbReference>
<evidence type="ECO:0000256" key="7">
    <source>
        <dbReference type="ARBA" id="ARBA00023136"/>
    </source>
</evidence>
<dbReference type="InterPro" id="IPR001828">
    <property type="entry name" value="ANF_lig-bd_rcpt"/>
</dbReference>
<dbReference type="WBParaSite" id="MCU_001714-RA">
    <property type="protein sequence ID" value="MCU_001714-RA"/>
    <property type="gene ID" value="MCU_001714"/>
</dbReference>
<reference evidence="15" key="1">
    <citation type="submission" date="2019-11" db="UniProtKB">
        <authorList>
            <consortium name="WormBaseParasite"/>
        </authorList>
    </citation>
    <scope>IDENTIFICATION</scope>
</reference>
<evidence type="ECO:0000256" key="1">
    <source>
        <dbReference type="ARBA" id="ARBA00004651"/>
    </source>
</evidence>
<protein>
    <submittedName>
        <fullName evidence="15">G_PROTEIN_RECEP_F3_4 domain-containing protein</fullName>
    </submittedName>
</protein>
<feature type="region of interest" description="Disordered" evidence="11">
    <location>
        <begin position="928"/>
        <end position="1011"/>
    </location>
</feature>
<feature type="transmembrane region" description="Helical" evidence="12">
    <location>
        <begin position="845"/>
        <end position="867"/>
    </location>
</feature>
<keyword evidence="13" id="KW-0732">Signal</keyword>
<comment type="subcellular location">
    <subcellularLocation>
        <location evidence="1">Cell membrane</location>
        <topology evidence="1">Multi-pass membrane protein</topology>
    </subcellularLocation>
</comment>
<organism evidence="15">
    <name type="scientific">Mesocestoides corti</name>
    <name type="common">Flatworm</name>
    <dbReference type="NCBI Taxonomy" id="53468"/>
    <lineage>
        <taxon>Eukaryota</taxon>
        <taxon>Metazoa</taxon>
        <taxon>Spiralia</taxon>
        <taxon>Lophotrochozoa</taxon>
        <taxon>Platyhelminthes</taxon>
        <taxon>Cestoda</taxon>
        <taxon>Eucestoda</taxon>
        <taxon>Cyclophyllidea</taxon>
        <taxon>Mesocestoididae</taxon>
        <taxon>Mesocestoides</taxon>
    </lineage>
</organism>
<evidence type="ECO:0000256" key="13">
    <source>
        <dbReference type="SAM" id="SignalP"/>
    </source>
</evidence>
<feature type="transmembrane region" description="Helical" evidence="12">
    <location>
        <begin position="622"/>
        <end position="645"/>
    </location>
</feature>
<dbReference type="CDD" id="cd15285">
    <property type="entry name" value="7tmC_mGluR_group1"/>
    <property type="match status" value="1"/>
</dbReference>
<keyword evidence="4 12" id="KW-0812">Transmembrane</keyword>
<dbReference type="PRINTS" id="PR00248">
    <property type="entry name" value="GPCRMGR"/>
</dbReference>
<keyword evidence="6" id="KW-0297">G-protein coupled receptor</keyword>
<keyword evidence="3" id="KW-1003">Cell membrane</keyword>
<dbReference type="InterPro" id="IPR000162">
    <property type="entry name" value="GPCR_3_mtglu_rcpt"/>
</dbReference>
<evidence type="ECO:0000259" key="14">
    <source>
        <dbReference type="PROSITE" id="PS50259"/>
    </source>
</evidence>
<dbReference type="PROSITE" id="PS00981">
    <property type="entry name" value="G_PROTEIN_RECEP_F3_3"/>
    <property type="match status" value="1"/>
</dbReference>
<dbReference type="AlphaFoldDB" id="A0A5K3EMZ2"/>
<keyword evidence="8" id="KW-0675">Receptor</keyword>
<evidence type="ECO:0000256" key="10">
    <source>
        <dbReference type="ARBA" id="ARBA00023224"/>
    </source>
</evidence>
<dbReference type="InterPro" id="IPR050726">
    <property type="entry name" value="mGluR"/>
</dbReference>
<evidence type="ECO:0000256" key="4">
    <source>
        <dbReference type="ARBA" id="ARBA00022692"/>
    </source>
</evidence>
<keyword evidence="5 12" id="KW-1133">Transmembrane helix</keyword>